<dbReference type="OrthoDB" id="2941447at2"/>
<evidence type="ECO:0000313" key="4">
    <source>
        <dbReference type="Proteomes" id="UP000297014"/>
    </source>
</evidence>
<reference evidence="1 3" key="1">
    <citation type="journal article" date="2014" name="Genome Announc.">
        <title>Draft Genome Sequence of Bacillus alcalophilus AV1934, a Classic Alkaliphile Isolated from Human Feces in 1934.</title>
        <authorList>
            <person name="Attie O."/>
            <person name="Jayaprakash A."/>
            <person name="Shah H."/>
            <person name="Paulsen I.T."/>
            <person name="Morino M."/>
            <person name="Takahashi Y."/>
            <person name="Narumi I."/>
            <person name="Sachidanandam R."/>
            <person name="Satoh K."/>
            <person name="Ito M."/>
            <person name="Krulwich T.A."/>
        </authorList>
    </citation>
    <scope>NUCLEOTIDE SEQUENCE [LARGE SCALE GENOMIC DNA]</scope>
    <source>
        <strain evidence="1 3">AV1934</strain>
    </source>
</reference>
<protein>
    <submittedName>
        <fullName evidence="1">Uncharacterized protein</fullName>
    </submittedName>
</protein>
<dbReference type="EMBL" id="ALPT02000032">
    <property type="protein sequence ID" value="KGA97339.1"/>
    <property type="molecule type" value="Genomic_DNA"/>
</dbReference>
<evidence type="ECO:0000313" key="1">
    <source>
        <dbReference type="EMBL" id="KGA97339.1"/>
    </source>
</evidence>
<gene>
    <name evidence="2" type="ORF">AJ85_02925</name>
    <name evidence="1" type="ORF">BALCAV_0211070</name>
</gene>
<dbReference type="EMBL" id="JALP01000053">
    <property type="protein sequence ID" value="THG91715.1"/>
    <property type="molecule type" value="Genomic_DNA"/>
</dbReference>
<dbReference type="Proteomes" id="UP000002754">
    <property type="component" value="Unassembled WGS sequence"/>
</dbReference>
<reference evidence="2 4" key="2">
    <citation type="submission" date="2014-01" db="EMBL/GenBank/DDBJ databases">
        <title>Draft genome sequencing of Bacillus alcalophilus CGMCC 1.3604.</title>
        <authorList>
            <person name="Yang J."/>
            <person name="Diao L."/>
            <person name="Yang S."/>
        </authorList>
    </citation>
    <scope>NUCLEOTIDE SEQUENCE [LARGE SCALE GENOMIC DNA]</scope>
    <source>
        <strain evidence="2 4">CGMCC 1.3604</strain>
    </source>
</reference>
<dbReference type="AlphaFoldDB" id="A0A094WHS3"/>
<dbReference type="STRING" id="1218173.BALCAV_0211070"/>
<dbReference type="Proteomes" id="UP000297014">
    <property type="component" value="Unassembled WGS sequence"/>
</dbReference>
<dbReference type="RefSeq" id="WP_003321234.1">
    <property type="nucleotide sequence ID" value="NZ_ALPT02000032.1"/>
</dbReference>
<evidence type="ECO:0000313" key="3">
    <source>
        <dbReference type="Proteomes" id="UP000002754"/>
    </source>
</evidence>
<organism evidence="1 3">
    <name type="scientific">Alkalihalobacillus alcalophilus ATCC 27647 = CGMCC 1.3604</name>
    <dbReference type="NCBI Taxonomy" id="1218173"/>
    <lineage>
        <taxon>Bacteria</taxon>
        <taxon>Bacillati</taxon>
        <taxon>Bacillota</taxon>
        <taxon>Bacilli</taxon>
        <taxon>Bacillales</taxon>
        <taxon>Bacillaceae</taxon>
        <taxon>Alkalihalobacillus</taxon>
    </lineage>
</organism>
<evidence type="ECO:0000313" key="2">
    <source>
        <dbReference type="EMBL" id="THG91715.1"/>
    </source>
</evidence>
<keyword evidence="3" id="KW-1185">Reference proteome</keyword>
<dbReference type="eggNOG" id="ENOG502ZJPU">
    <property type="taxonomic scope" value="Bacteria"/>
</dbReference>
<sequence>MYGWGNTRGASYNQACDCETFFRHVSRNQYVKVFLKASKAVEGYYIESNGKEATLFDFDKDCHTLITICCDDIVAVAVSDENVRCKFDKGCKKY</sequence>
<name>A0A094WHS3_ALKAL</name>
<comment type="caution">
    <text evidence="1">The sequence shown here is derived from an EMBL/GenBank/DDBJ whole genome shotgun (WGS) entry which is preliminary data.</text>
</comment>
<proteinExistence type="predicted"/>
<accession>A0A094WHS3</accession>